<reference evidence="2 3" key="2">
    <citation type="submission" date="2020-02" db="EMBL/GenBank/DDBJ databases">
        <title>Erythrobacter dongmakensis sp. nov., isolated from a tidal mudflat.</title>
        <authorList>
            <person name="Kim I.S."/>
        </authorList>
    </citation>
    <scope>NUCLEOTIDE SEQUENCE [LARGE SCALE GENOMIC DNA]</scope>
    <source>
        <strain evidence="2 3">GH3-10</strain>
    </source>
</reference>
<comment type="caution">
    <text evidence="2">The sequence shown here is derived from an EMBL/GenBank/DDBJ whole genome shotgun (WGS) entry which is preliminary data.</text>
</comment>
<evidence type="ECO:0000313" key="2">
    <source>
        <dbReference type="EMBL" id="MWV28076.1"/>
    </source>
</evidence>
<keyword evidence="1" id="KW-1133">Transmembrane helix</keyword>
<sequence>MRIISDFRLFEKPPKPSAALLRWIAWRWLVLGLLVASFVALVAAMNFLGGEPIHYTNEGRNLTEEEVWELVRFFLSIGGVFLILGLLGISLIPKD</sequence>
<evidence type="ECO:0000256" key="1">
    <source>
        <dbReference type="SAM" id="Phobius"/>
    </source>
</evidence>
<dbReference type="AlphaFoldDB" id="A0A844XDJ7"/>
<name>A0A844XDJ7_9SPHN</name>
<evidence type="ECO:0000313" key="3">
    <source>
        <dbReference type="Proteomes" id="UP000461409"/>
    </source>
</evidence>
<keyword evidence="1" id="KW-0812">Transmembrane</keyword>
<reference evidence="2 3" key="1">
    <citation type="submission" date="2019-12" db="EMBL/GenBank/DDBJ databases">
        <authorList>
            <person name="Lee S.D."/>
        </authorList>
    </citation>
    <scope>NUCLEOTIDE SEQUENCE [LARGE SCALE GENOMIC DNA]</scope>
    <source>
        <strain evidence="2 3">GH3-10</strain>
    </source>
</reference>
<feature type="transmembrane region" description="Helical" evidence="1">
    <location>
        <begin position="28"/>
        <end position="50"/>
    </location>
</feature>
<dbReference type="RefSeq" id="WP_160485713.1">
    <property type="nucleotide sequence ID" value="NZ_WUBR01000002.1"/>
</dbReference>
<gene>
    <name evidence="2" type="ORF">GRF63_09165</name>
</gene>
<organism evidence="2 3">
    <name type="scientific">Aurantiacibacter rhizosphaerae</name>
    <dbReference type="NCBI Taxonomy" id="2691582"/>
    <lineage>
        <taxon>Bacteria</taxon>
        <taxon>Pseudomonadati</taxon>
        <taxon>Pseudomonadota</taxon>
        <taxon>Alphaproteobacteria</taxon>
        <taxon>Sphingomonadales</taxon>
        <taxon>Erythrobacteraceae</taxon>
        <taxon>Aurantiacibacter</taxon>
    </lineage>
</organism>
<keyword evidence="1" id="KW-0472">Membrane</keyword>
<protein>
    <submittedName>
        <fullName evidence="2">Uncharacterized protein</fullName>
    </submittedName>
</protein>
<feature type="transmembrane region" description="Helical" evidence="1">
    <location>
        <begin position="70"/>
        <end position="92"/>
    </location>
</feature>
<keyword evidence="3" id="KW-1185">Reference proteome</keyword>
<dbReference type="Proteomes" id="UP000461409">
    <property type="component" value="Unassembled WGS sequence"/>
</dbReference>
<dbReference type="EMBL" id="WUBR01000002">
    <property type="protein sequence ID" value="MWV28076.1"/>
    <property type="molecule type" value="Genomic_DNA"/>
</dbReference>
<proteinExistence type="predicted"/>
<accession>A0A844XDJ7</accession>